<evidence type="ECO:0000256" key="22">
    <source>
        <dbReference type="ARBA" id="ARBA00023268"/>
    </source>
</evidence>
<dbReference type="InterPro" id="IPR045865">
    <property type="entry name" value="ACT-like_dom_sf"/>
</dbReference>
<evidence type="ECO:0000256" key="13">
    <source>
        <dbReference type="ARBA" id="ARBA00022741"/>
    </source>
</evidence>
<dbReference type="Pfam" id="PF22468">
    <property type="entry name" value="ACT_9"/>
    <property type="match status" value="1"/>
</dbReference>
<dbReference type="GO" id="GO:0005524">
    <property type="term" value="F:ATP binding"/>
    <property type="evidence" value="ECO:0007669"/>
    <property type="project" value="UniProtKB-KW"/>
</dbReference>
<dbReference type="InterPro" id="IPR036291">
    <property type="entry name" value="NAD(P)-bd_dom_sf"/>
</dbReference>
<dbReference type="PANTHER" id="PTHR43070:SF3">
    <property type="entry name" value="HOMOSERINE DEHYDROGENASE"/>
    <property type="match status" value="1"/>
</dbReference>
<dbReference type="SUPFAM" id="SSF53633">
    <property type="entry name" value="Carbamate kinase-like"/>
    <property type="match status" value="1"/>
</dbReference>
<dbReference type="CDD" id="cd04921">
    <property type="entry name" value="ACT_AKi-HSDH-ThrA-like_1"/>
    <property type="match status" value="1"/>
</dbReference>
<evidence type="ECO:0000256" key="19">
    <source>
        <dbReference type="ARBA" id="ARBA00023053"/>
    </source>
</evidence>
<dbReference type="InterPro" id="IPR054352">
    <property type="entry name" value="ACT_Aspartokinase"/>
</dbReference>
<comment type="pathway">
    <text evidence="2">Amino-acid biosynthesis; L-lysine biosynthesis via DAP pathway; (S)-tetrahydrodipicolinate from L-aspartate: step 1/4.</text>
</comment>
<organism evidence="28 29">
    <name type="scientific">Arenibacter nanhaiticus</name>
    <dbReference type="NCBI Taxonomy" id="558155"/>
    <lineage>
        <taxon>Bacteria</taxon>
        <taxon>Pseudomonadati</taxon>
        <taxon>Bacteroidota</taxon>
        <taxon>Flavobacteriia</taxon>
        <taxon>Flavobacteriales</taxon>
        <taxon>Flavobacteriaceae</taxon>
        <taxon>Arenibacter</taxon>
    </lineage>
</organism>
<evidence type="ECO:0000256" key="26">
    <source>
        <dbReference type="ARBA" id="ARBA00049031"/>
    </source>
</evidence>
<dbReference type="InterPro" id="IPR001342">
    <property type="entry name" value="HDH_cat"/>
</dbReference>
<comment type="pathway">
    <text evidence="5">Amino-acid biosynthesis; L-methionine biosynthesis via de novo pathway; L-homoserine from L-aspartate: step 3/3.</text>
</comment>
<evidence type="ECO:0000256" key="16">
    <source>
        <dbReference type="ARBA" id="ARBA00022857"/>
    </source>
</evidence>
<dbReference type="Pfam" id="PF00561">
    <property type="entry name" value="Abhydrolase_1"/>
    <property type="match status" value="1"/>
</dbReference>
<evidence type="ECO:0000256" key="3">
    <source>
        <dbReference type="ARBA" id="ARBA00004986"/>
    </source>
</evidence>
<protein>
    <submittedName>
        <fullName evidence="28">Aspartate kinase</fullName>
    </submittedName>
</protein>
<dbReference type="FunFam" id="3.30.360.10:FF:000006">
    <property type="entry name" value="Bifunctional aspartokinase/homoserine dehydrogenase"/>
    <property type="match status" value="1"/>
</dbReference>
<dbReference type="InterPro" id="IPR005106">
    <property type="entry name" value="Asp/hSer_DH_NAD-bd"/>
</dbReference>
<keyword evidence="21" id="KW-0486">Methionine biosynthesis</keyword>
<dbReference type="UniPathway" id="UPA00050">
    <property type="reaction ID" value="UER00063"/>
</dbReference>
<keyword evidence="15" id="KW-0067">ATP-binding</keyword>
<evidence type="ECO:0000256" key="1">
    <source>
        <dbReference type="ARBA" id="ARBA00001920"/>
    </source>
</evidence>
<comment type="catalytic activity">
    <reaction evidence="25">
        <text>L-homoserine + NADP(+) = L-aspartate 4-semialdehyde + NADPH + H(+)</text>
        <dbReference type="Rhea" id="RHEA:15761"/>
        <dbReference type="ChEBI" id="CHEBI:15378"/>
        <dbReference type="ChEBI" id="CHEBI:57476"/>
        <dbReference type="ChEBI" id="CHEBI:57783"/>
        <dbReference type="ChEBI" id="CHEBI:58349"/>
        <dbReference type="ChEBI" id="CHEBI:537519"/>
        <dbReference type="EC" id="1.1.1.3"/>
    </reaction>
    <physiologicalReaction direction="right-to-left" evidence="25">
        <dbReference type="Rhea" id="RHEA:15763"/>
    </physiologicalReaction>
</comment>
<dbReference type="GO" id="GO:0050661">
    <property type="term" value="F:NADP binding"/>
    <property type="evidence" value="ECO:0007669"/>
    <property type="project" value="InterPro"/>
</dbReference>
<comment type="catalytic activity">
    <reaction evidence="24">
        <text>L-aspartate + ATP = 4-phospho-L-aspartate + ADP</text>
        <dbReference type="Rhea" id="RHEA:23776"/>
        <dbReference type="ChEBI" id="CHEBI:29991"/>
        <dbReference type="ChEBI" id="CHEBI:30616"/>
        <dbReference type="ChEBI" id="CHEBI:57535"/>
        <dbReference type="ChEBI" id="CHEBI:456216"/>
        <dbReference type="EC" id="2.7.2.4"/>
    </reaction>
    <physiologicalReaction direction="left-to-right" evidence="24">
        <dbReference type="Rhea" id="RHEA:23777"/>
    </physiologicalReaction>
</comment>
<evidence type="ECO:0000256" key="21">
    <source>
        <dbReference type="ARBA" id="ARBA00023167"/>
    </source>
</evidence>
<dbReference type="InterPro" id="IPR036393">
    <property type="entry name" value="AceGlu_kinase-like_sf"/>
</dbReference>
<keyword evidence="12" id="KW-0479">Metal-binding</keyword>
<dbReference type="STRING" id="558155.SAMN04487911_11431"/>
<evidence type="ECO:0000256" key="14">
    <source>
        <dbReference type="ARBA" id="ARBA00022777"/>
    </source>
</evidence>
<dbReference type="CDD" id="cd04243">
    <property type="entry name" value="AAK_AK-HSDH-like"/>
    <property type="match status" value="1"/>
</dbReference>
<dbReference type="InterPro" id="IPR042199">
    <property type="entry name" value="AsparK_Bifunc_asparK/hSer_DH"/>
</dbReference>
<dbReference type="PROSITE" id="PS51671">
    <property type="entry name" value="ACT"/>
    <property type="match status" value="1"/>
</dbReference>
<keyword evidence="16" id="KW-0521">NADP</keyword>
<comment type="function">
    <text evidence="23">Bifunctional aspartate kinase and homoserine dehydrogenase that catalyzes the first and the third steps toward the synthesis of lysine, methionine and threonine from aspartate.</text>
</comment>
<dbReference type="GO" id="GO:0004412">
    <property type="term" value="F:homoserine dehydrogenase activity"/>
    <property type="evidence" value="ECO:0007669"/>
    <property type="project" value="UniProtKB-EC"/>
</dbReference>
<evidence type="ECO:0000313" key="28">
    <source>
        <dbReference type="EMBL" id="SHJ21889.1"/>
    </source>
</evidence>
<dbReference type="Pfam" id="PF00742">
    <property type="entry name" value="Homoserine_dh"/>
    <property type="match status" value="1"/>
</dbReference>
<dbReference type="InterPro" id="IPR011147">
    <property type="entry name" value="Bifunc_Aspkin/hSer_DH"/>
</dbReference>
<dbReference type="AlphaFoldDB" id="A0A1M6HID2"/>
<accession>A0A1M6HID2</accession>
<dbReference type="Gene3D" id="3.40.50.720">
    <property type="entry name" value="NAD(P)-binding Rossmann-like Domain"/>
    <property type="match status" value="1"/>
</dbReference>
<evidence type="ECO:0000256" key="4">
    <source>
        <dbReference type="ARBA" id="ARBA00005056"/>
    </source>
</evidence>
<keyword evidence="22" id="KW-0511">Multifunctional enzyme</keyword>
<dbReference type="InterPro" id="IPR029058">
    <property type="entry name" value="AB_hydrolase_fold"/>
</dbReference>
<dbReference type="PROSITE" id="PS01042">
    <property type="entry name" value="HOMOSER_DHGENASE"/>
    <property type="match status" value="1"/>
</dbReference>
<dbReference type="Gene3D" id="3.30.360.10">
    <property type="entry name" value="Dihydrodipicolinate Reductase, domain 2"/>
    <property type="match status" value="1"/>
</dbReference>
<comment type="similarity">
    <text evidence="7">In the C-terminal section; belongs to the homoserine dehydrogenase family.</text>
</comment>
<dbReference type="Gene3D" id="3.40.50.1820">
    <property type="entry name" value="alpha/beta hydrolase"/>
    <property type="match status" value="1"/>
</dbReference>
<evidence type="ECO:0000256" key="2">
    <source>
        <dbReference type="ARBA" id="ARBA00004766"/>
    </source>
</evidence>
<evidence type="ECO:0000256" key="18">
    <source>
        <dbReference type="ARBA" id="ARBA00023027"/>
    </source>
</evidence>
<evidence type="ECO:0000256" key="9">
    <source>
        <dbReference type="ARBA" id="ARBA00022605"/>
    </source>
</evidence>
<comment type="cofactor">
    <cofactor evidence="1">
        <name>a metal cation</name>
        <dbReference type="ChEBI" id="CHEBI:25213"/>
    </cofactor>
</comment>
<sequence>MGINPANVNNTWECLLKQFLSEVLPVFIKTPIFRITNIYTHTQSMLQQLTLSNYVTISGFSLDITLSYEVFGRPLHSAPIIMVNHALTGNSTVAGDKGWWTTLIGEGKCIDTNKYTILCFNIPGNGYDGFVIEEYKEFVAKDIAKIFLLGLETLKITKLYCLIGGSLGGGIAWEMAAINPSLTQHLIPVASDWKSTDWLIANCQIQEQFLVNSKKPVHDARMHAMLCYRTPESFKERFKRSTNEELKVFNVESWLTHHGEKLQQRFQLSAYKLMNQLLKTIDITRDGEEAFINLQNSKTNIHIIGVDSDLFFTAQENKDTFKKLAQANSNVTYGEINSLHGHDAFLLEFNQMEALLKGVFERNGKAKKIKVLKFGGKSLANGEGLDTVLQIVGDKISEGGHLAVVLSARNKATDELESLLEKAAKGKDYHKGFEDFKKYQQYNIENVDLSQEFNALLRLFEGVALLGDYSLKIKDQVLAYGELLSAKTVTALLVSRGVKAKFIDSRELIKTDANFGDAKVLEAISKENVTREFASLGAYDVVVTTGFISSTLANETTTLGRNGSNYSAALLANYLNAEELQNYTHVDGIFTANPDLVSDAKRISELSYSEANELANFGANILHAKTIIPLIEKNIPLRILNTFNGDNEGTLISAKTSKEGIKSLSVIENMALINLEGRGLLGKVGVDARIFRALGNNNISVSIISQGSSERGIGLVVDAKNAALAKSCLQEEFQTDFQLQDINNITVVDQVSVVSIVGQDLSTFHKPYNALIKNQIVPLLFNNTISGKNVSLVLKKTDLTKALNVMHGQIFGISKKVNIAIFGHGTVGGTLIDQILKSNTTIEKRKGVHLNVFAVANSKEVLLEKNGISENWKSDLGTKAVPYTLKDIFAYAKANHLENLIAVDNTANKGFVAHYIEFVENGFDLVSSNKIANTLDFDYYQDLREVLAKNQKQYLYETNVGAGLPLIDTIKLLHLSGENITRIKGVFSGSLSYIFNTFSEKEALFSEILKEAMEKGFTEPDPREDLSGNDVGRKLLILARELDLRNEFSDINIENLIPEALQGGGVKEFLAHLNILDEKFSAIKKAQKPDHVLRYIGDLSGDLQREKGNLDVQLVSVPKESALGQIKGSDSIIEIYTESYGEHPLVIQGAGAGAAVTARGVFGDILRIAEKG</sequence>
<comment type="catalytic activity">
    <reaction evidence="26">
        <text>L-homoserine + NAD(+) = L-aspartate 4-semialdehyde + NADH + H(+)</text>
        <dbReference type="Rhea" id="RHEA:15757"/>
        <dbReference type="ChEBI" id="CHEBI:15378"/>
        <dbReference type="ChEBI" id="CHEBI:57476"/>
        <dbReference type="ChEBI" id="CHEBI:57540"/>
        <dbReference type="ChEBI" id="CHEBI:57945"/>
        <dbReference type="ChEBI" id="CHEBI:537519"/>
        <dbReference type="EC" id="1.1.1.3"/>
    </reaction>
    <physiologicalReaction direction="right-to-left" evidence="26">
        <dbReference type="Rhea" id="RHEA:15759"/>
    </physiologicalReaction>
</comment>
<evidence type="ECO:0000256" key="25">
    <source>
        <dbReference type="ARBA" id="ARBA00048841"/>
    </source>
</evidence>
<evidence type="ECO:0000256" key="11">
    <source>
        <dbReference type="ARBA" id="ARBA00022697"/>
    </source>
</evidence>
<gene>
    <name evidence="28" type="ORF">SAMN04487911_11431</name>
</gene>
<keyword evidence="17" id="KW-0560">Oxidoreductase</keyword>
<name>A0A1M6HID2_9FLAO</name>
<reference evidence="28 29" key="1">
    <citation type="submission" date="2016-11" db="EMBL/GenBank/DDBJ databases">
        <authorList>
            <person name="Jaros S."/>
            <person name="Januszkiewicz K."/>
            <person name="Wedrychowicz H."/>
        </authorList>
    </citation>
    <scope>NUCLEOTIDE SEQUENCE [LARGE SCALE GENOMIC DNA]</scope>
    <source>
        <strain evidence="28 29">CGMCC 1.8863</strain>
    </source>
</reference>
<comment type="similarity">
    <text evidence="8">In the N-terminal section; belongs to the aspartokinase family.</text>
</comment>
<keyword evidence="10" id="KW-0808">Transferase</keyword>
<keyword evidence="11" id="KW-0791">Threonine biosynthesis</keyword>
<dbReference type="GO" id="GO:0009090">
    <property type="term" value="P:homoserine biosynthetic process"/>
    <property type="evidence" value="ECO:0007669"/>
    <property type="project" value="UniProtKB-ARBA"/>
</dbReference>
<dbReference type="Pfam" id="PF00696">
    <property type="entry name" value="AA_kinase"/>
    <property type="match status" value="1"/>
</dbReference>
<dbReference type="SUPFAM" id="SSF53474">
    <property type="entry name" value="alpha/beta-Hydrolases"/>
    <property type="match status" value="1"/>
</dbReference>
<evidence type="ECO:0000256" key="15">
    <source>
        <dbReference type="ARBA" id="ARBA00022840"/>
    </source>
</evidence>
<dbReference type="Pfam" id="PF03447">
    <property type="entry name" value="NAD_binding_3"/>
    <property type="match status" value="1"/>
</dbReference>
<keyword evidence="20" id="KW-0457">Lysine biosynthesis</keyword>
<dbReference type="SUPFAM" id="SSF55347">
    <property type="entry name" value="Glyceraldehyde-3-phosphate dehydrogenase-like, C-terminal domain"/>
    <property type="match status" value="1"/>
</dbReference>
<keyword evidence="19" id="KW-0915">Sodium</keyword>
<dbReference type="NCBIfam" id="NF006959">
    <property type="entry name" value="PRK09436.1"/>
    <property type="match status" value="1"/>
</dbReference>
<dbReference type="GO" id="GO:0009089">
    <property type="term" value="P:lysine biosynthetic process via diaminopimelate"/>
    <property type="evidence" value="ECO:0007669"/>
    <property type="project" value="UniProtKB-UniPathway"/>
</dbReference>
<evidence type="ECO:0000256" key="20">
    <source>
        <dbReference type="ARBA" id="ARBA00023154"/>
    </source>
</evidence>
<dbReference type="InterPro" id="IPR002912">
    <property type="entry name" value="ACT_dom"/>
</dbReference>
<keyword evidence="13" id="KW-0547">Nucleotide-binding</keyword>
<evidence type="ECO:0000256" key="6">
    <source>
        <dbReference type="ARBA" id="ARBA00005139"/>
    </source>
</evidence>
<proteinExistence type="inferred from homology"/>
<evidence type="ECO:0000256" key="8">
    <source>
        <dbReference type="ARBA" id="ARBA00010046"/>
    </source>
</evidence>
<dbReference type="GO" id="GO:0004072">
    <property type="term" value="F:aspartate kinase activity"/>
    <property type="evidence" value="ECO:0007669"/>
    <property type="project" value="UniProtKB-EC"/>
</dbReference>
<dbReference type="InterPro" id="IPR001048">
    <property type="entry name" value="Asp/Glu/Uridylate_kinase"/>
</dbReference>
<dbReference type="NCBIfam" id="TIGR00657">
    <property type="entry name" value="asp_kinases"/>
    <property type="match status" value="1"/>
</dbReference>
<dbReference type="Proteomes" id="UP000184231">
    <property type="component" value="Unassembled WGS sequence"/>
</dbReference>
<comment type="pathway">
    <text evidence="4">Amino-acid biosynthesis; L-threonine biosynthesis; L-threonine from L-aspartate: step 3/5.</text>
</comment>
<dbReference type="Gene3D" id="1.20.120.1320">
    <property type="entry name" value="Aspartokinase, catalytic domain"/>
    <property type="match status" value="1"/>
</dbReference>
<comment type="pathway">
    <text evidence="3">Amino-acid biosynthesis; L-methionine biosynthesis via de novo pathway; L-homoserine from L-aspartate: step 1/3.</text>
</comment>
<comment type="pathway">
    <text evidence="6">Amino-acid biosynthesis; L-threonine biosynthesis; L-threonine from L-aspartate: step 1/5.</text>
</comment>
<dbReference type="InterPro" id="IPR019811">
    <property type="entry name" value="HDH_CS"/>
</dbReference>
<dbReference type="PANTHER" id="PTHR43070">
    <property type="match status" value="1"/>
</dbReference>
<dbReference type="Gene3D" id="3.40.1160.10">
    <property type="entry name" value="Acetylglutamate kinase-like"/>
    <property type="match status" value="1"/>
</dbReference>
<keyword evidence="9" id="KW-0028">Amino-acid biosynthesis</keyword>
<dbReference type="SUPFAM" id="SSF55021">
    <property type="entry name" value="ACT-like"/>
    <property type="match status" value="1"/>
</dbReference>
<keyword evidence="29" id="KW-1185">Reference proteome</keyword>
<feature type="domain" description="ACT" evidence="27">
    <location>
        <begin position="675"/>
        <end position="753"/>
    </location>
</feature>
<evidence type="ECO:0000259" key="27">
    <source>
        <dbReference type="PROSITE" id="PS51671"/>
    </source>
</evidence>
<dbReference type="UniPathway" id="UPA00034">
    <property type="reaction ID" value="UER00015"/>
</dbReference>
<evidence type="ECO:0000256" key="7">
    <source>
        <dbReference type="ARBA" id="ARBA00007952"/>
    </source>
</evidence>
<dbReference type="SUPFAM" id="SSF51735">
    <property type="entry name" value="NAD(P)-binding Rossmann-fold domains"/>
    <property type="match status" value="1"/>
</dbReference>
<dbReference type="GO" id="GO:0009086">
    <property type="term" value="P:methionine biosynthetic process"/>
    <property type="evidence" value="ECO:0007669"/>
    <property type="project" value="UniProtKB-KW"/>
</dbReference>
<dbReference type="InterPro" id="IPR000073">
    <property type="entry name" value="AB_hydrolase_1"/>
</dbReference>
<evidence type="ECO:0000313" key="29">
    <source>
        <dbReference type="Proteomes" id="UP000184231"/>
    </source>
</evidence>
<dbReference type="InterPro" id="IPR001341">
    <property type="entry name" value="Asp_kinase"/>
</dbReference>
<evidence type="ECO:0000256" key="5">
    <source>
        <dbReference type="ARBA" id="ARBA00005062"/>
    </source>
</evidence>
<evidence type="ECO:0000256" key="24">
    <source>
        <dbReference type="ARBA" id="ARBA00048561"/>
    </source>
</evidence>
<dbReference type="GO" id="GO:0009088">
    <property type="term" value="P:threonine biosynthetic process"/>
    <property type="evidence" value="ECO:0007669"/>
    <property type="project" value="UniProtKB-UniPathway"/>
</dbReference>
<dbReference type="GO" id="GO:0046872">
    <property type="term" value="F:metal ion binding"/>
    <property type="evidence" value="ECO:0007669"/>
    <property type="project" value="UniProtKB-KW"/>
</dbReference>
<dbReference type="UniPathway" id="UPA00051">
    <property type="reaction ID" value="UER00465"/>
</dbReference>
<keyword evidence="14 28" id="KW-0418">Kinase</keyword>
<evidence type="ECO:0000256" key="12">
    <source>
        <dbReference type="ARBA" id="ARBA00022723"/>
    </source>
</evidence>
<dbReference type="Gene3D" id="3.30.2130.10">
    <property type="entry name" value="VC0802-like"/>
    <property type="match status" value="1"/>
</dbReference>
<keyword evidence="18" id="KW-0520">NAD</keyword>
<evidence type="ECO:0000256" key="10">
    <source>
        <dbReference type="ARBA" id="ARBA00022679"/>
    </source>
</evidence>
<evidence type="ECO:0000256" key="23">
    <source>
        <dbReference type="ARBA" id="ARBA00044938"/>
    </source>
</evidence>
<dbReference type="EMBL" id="FQYX01000014">
    <property type="protein sequence ID" value="SHJ21889.1"/>
    <property type="molecule type" value="Genomic_DNA"/>
</dbReference>
<evidence type="ECO:0000256" key="17">
    <source>
        <dbReference type="ARBA" id="ARBA00023002"/>
    </source>
</evidence>